<dbReference type="PANTHER" id="PTHR48080:SF6">
    <property type="entry name" value="STARVATION-SENSING PROTEIN RSPA"/>
    <property type="match status" value="1"/>
</dbReference>
<dbReference type="Gene3D" id="3.30.390.10">
    <property type="entry name" value="Enolase-like, N-terminal domain"/>
    <property type="match status" value="1"/>
</dbReference>
<evidence type="ECO:0000256" key="3">
    <source>
        <dbReference type="ARBA" id="ARBA00022842"/>
    </source>
</evidence>
<dbReference type="GO" id="GO:0009063">
    <property type="term" value="P:amino acid catabolic process"/>
    <property type="evidence" value="ECO:0007669"/>
    <property type="project" value="InterPro"/>
</dbReference>
<dbReference type="GO" id="GO:0000287">
    <property type="term" value="F:magnesium ion binding"/>
    <property type="evidence" value="ECO:0007669"/>
    <property type="project" value="UniProtKB-ARBA"/>
</dbReference>
<dbReference type="PROSITE" id="PS00909">
    <property type="entry name" value="MR_MLE_2"/>
    <property type="match status" value="1"/>
</dbReference>
<dbReference type="Pfam" id="PF13378">
    <property type="entry name" value="MR_MLE_C"/>
    <property type="match status" value="1"/>
</dbReference>
<comment type="similarity">
    <text evidence="1">Belongs to the mandelate racemase/muconate lactonizing enzyme family. GalD subfamily.</text>
</comment>
<dbReference type="InterPro" id="IPR036849">
    <property type="entry name" value="Enolase-like_C_sf"/>
</dbReference>
<evidence type="ECO:0000259" key="4">
    <source>
        <dbReference type="SMART" id="SM00922"/>
    </source>
</evidence>
<gene>
    <name evidence="5" type="ORF">APT59_02745</name>
</gene>
<dbReference type="SUPFAM" id="SSF51604">
    <property type="entry name" value="Enolase C-terminal domain-like"/>
    <property type="match status" value="1"/>
</dbReference>
<proteinExistence type="inferred from homology"/>
<dbReference type="SUPFAM" id="SSF54826">
    <property type="entry name" value="Enolase N-terminal domain-like"/>
    <property type="match status" value="1"/>
</dbReference>
<dbReference type="EMBL" id="CP013987">
    <property type="protein sequence ID" value="ALZ83166.1"/>
    <property type="molecule type" value="Genomic_DNA"/>
</dbReference>
<evidence type="ECO:0000256" key="2">
    <source>
        <dbReference type="ARBA" id="ARBA00022723"/>
    </source>
</evidence>
<dbReference type="InterPro" id="IPR034593">
    <property type="entry name" value="DgoD-like"/>
</dbReference>
<evidence type="ECO:0000313" key="6">
    <source>
        <dbReference type="Proteomes" id="UP000064137"/>
    </source>
</evidence>
<accession>A0A0U4NY60</accession>
<dbReference type="InterPro" id="IPR029017">
    <property type="entry name" value="Enolase-like_N"/>
</dbReference>
<dbReference type="FunFam" id="3.20.20.120:FF:000011">
    <property type="entry name" value="D-galactonate dehydratase family member VSWAT3_13707"/>
    <property type="match status" value="1"/>
</dbReference>
<dbReference type="InterPro" id="IPR013341">
    <property type="entry name" value="Mandelate_racemase_N_dom"/>
</dbReference>
<evidence type="ECO:0000256" key="1">
    <source>
        <dbReference type="ARBA" id="ARBA00010339"/>
    </source>
</evidence>
<evidence type="ECO:0000313" key="5">
    <source>
        <dbReference type="EMBL" id="ALZ83166.1"/>
    </source>
</evidence>
<feature type="domain" description="Mandelate racemase/muconate lactonizing enzyme C-terminal" evidence="4">
    <location>
        <begin position="132"/>
        <end position="270"/>
    </location>
</feature>
<sequence length="417" mass="45974">MEALTITNVKTILTAPGGIDLVVVKIETNQPGLYGLGCATFTQRIFAVEAAVEQYLKPFLIGKDARRIEDIWQSAAVSGYWRNGPVMNNALSGIDMALWDIKGKVAGLPVYELFGGRCRDGIPLYRHCDGEDEIAVEDNVRAAMEQGYQHVRCQMGMYGGSGTEDLKLIAGKLAKARNIQPKRSPREKTPGIYFDPDAYVRAVPKLFDHLRSSLGFGVEFIHDVHERIAPIAAVQLAKNLEAHQLFFLEDPVAPEQLEWLKLIRGQSSTPLAMGELFTNVNEFKPLIENNLIDFIRCHVSSVGGLTPARKIAIFADFHGVRTAWHGPGDISPVGIAANLHLDLASTNFGIQEWTPLNEALYEVFPGSPVFEHGYVYLNERPGIGVDLDEEKAKRYPVEGGIPSWTNARLPDGTAARP</sequence>
<dbReference type="Gene3D" id="3.20.20.120">
    <property type="entry name" value="Enolase-like C-terminal domain"/>
    <property type="match status" value="1"/>
</dbReference>
<dbReference type="Proteomes" id="UP000064137">
    <property type="component" value="Chromosome"/>
</dbReference>
<dbReference type="AlphaFoldDB" id="A0A0U4NY60"/>
<keyword evidence="2" id="KW-0479">Metal-binding</keyword>
<dbReference type="PROSITE" id="PS00908">
    <property type="entry name" value="MR_MLE_1"/>
    <property type="match status" value="1"/>
</dbReference>
<dbReference type="InterPro" id="IPR029065">
    <property type="entry name" value="Enolase_C-like"/>
</dbReference>
<dbReference type="OrthoDB" id="103536at2"/>
<organism evidence="5 6">
    <name type="scientific">Pseudomonas oryzihabitans</name>
    <dbReference type="NCBI Taxonomy" id="47885"/>
    <lineage>
        <taxon>Bacteria</taxon>
        <taxon>Pseudomonadati</taxon>
        <taxon>Pseudomonadota</taxon>
        <taxon>Gammaproteobacteria</taxon>
        <taxon>Pseudomonadales</taxon>
        <taxon>Pseudomonadaceae</taxon>
        <taxon>Pseudomonas</taxon>
    </lineage>
</organism>
<dbReference type="InterPro" id="IPR018110">
    <property type="entry name" value="Mandel_Rmase/mucon_lact_enz_CS"/>
</dbReference>
<protein>
    <submittedName>
        <fullName evidence="5">2-dehydro-3-deoxy-6-phosphogalactonate aldolase</fullName>
    </submittedName>
</protein>
<reference evidence="5 6" key="1">
    <citation type="submission" date="2016-01" db="EMBL/GenBank/DDBJ databases">
        <title>Annotation of Pseudomonas oryzihabitans USDA-ARS-USMARC-56511.</title>
        <authorList>
            <person name="Harhay G.P."/>
            <person name="Harhay D.M."/>
            <person name="Smith T.P.L."/>
            <person name="Bono J.L."/>
            <person name="Heaton M.P."/>
            <person name="Clawson M.L."/>
            <person name="Chitko-Mckown C.G."/>
            <person name="Capik S.F."/>
            <person name="DeDonder K.D."/>
            <person name="Apley M.D."/>
            <person name="Lubbers B.V."/>
            <person name="White B.J."/>
            <person name="Larson R.L."/>
        </authorList>
    </citation>
    <scope>NUCLEOTIDE SEQUENCE [LARGE SCALE GENOMIC DNA]</scope>
    <source>
        <strain evidence="5 6">USDA-ARS-USMARC-56511</strain>
    </source>
</reference>
<dbReference type="KEGG" id="por:APT59_02745"/>
<dbReference type="InterPro" id="IPR013342">
    <property type="entry name" value="Mandelate_racemase_C"/>
</dbReference>
<name>A0A0U4NY60_9PSED</name>
<dbReference type="SMART" id="SM00922">
    <property type="entry name" value="MR_MLE"/>
    <property type="match status" value="1"/>
</dbReference>
<dbReference type="Pfam" id="PF02746">
    <property type="entry name" value="MR_MLE_N"/>
    <property type="match status" value="1"/>
</dbReference>
<dbReference type="PANTHER" id="PTHR48080">
    <property type="entry name" value="D-GALACTONATE DEHYDRATASE-RELATED"/>
    <property type="match status" value="1"/>
</dbReference>
<keyword evidence="3" id="KW-0460">Magnesium</keyword>
<dbReference type="RefSeq" id="WP_059313442.1">
    <property type="nucleotide sequence ID" value="NZ_CP013987.1"/>
</dbReference>